<proteinExistence type="predicted"/>
<gene>
    <name evidence="1" type="ORF">PVK06_040574</name>
</gene>
<sequence>MREISEAWKKPFYMKILTEGSVSALEYKGWFNRKVNDNVPRPILGVARSLEESLRVIPLELEVIKQEFERKNL</sequence>
<dbReference type="Proteomes" id="UP001358586">
    <property type="component" value="Chromosome 11"/>
</dbReference>
<accession>A0ABR0N5U7</accession>
<reference evidence="1 2" key="1">
    <citation type="submission" date="2023-03" db="EMBL/GenBank/DDBJ databases">
        <title>WGS of Gossypium arboreum.</title>
        <authorList>
            <person name="Yu D."/>
        </authorList>
    </citation>
    <scope>NUCLEOTIDE SEQUENCE [LARGE SCALE GENOMIC DNA]</scope>
    <source>
        <tissue evidence="1">Leaf</tissue>
    </source>
</reference>
<name>A0ABR0N5U7_GOSAR</name>
<organism evidence="1 2">
    <name type="scientific">Gossypium arboreum</name>
    <name type="common">Tree cotton</name>
    <name type="synonym">Gossypium nanking</name>
    <dbReference type="NCBI Taxonomy" id="29729"/>
    <lineage>
        <taxon>Eukaryota</taxon>
        <taxon>Viridiplantae</taxon>
        <taxon>Streptophyta</taxon>
        <taxon>Embryophyta</taxon>
        <taxon>Tracheophyta</taxon>
        <taxon>Spermatophyta</taxon>
        <taxon>Magnoliopsida</taxon>
        <taxon>eudicotyledons</taxon>
        <taxon>Gunneridae</taxon>
        <taxon>Pentapetalae</taxon>
        <taxon>rosids</taxon>
        <taxon>malvids</taxon>
        <taxon>Malvales</taxon>
        <taxon>Malvaceae</taxon>
        <taxon>Malvoideae</taxon>
        <taxon>Gossypium</taxon>
    </lineage>
</organism>
<protein>
    <submittedName>
        <fullName evidence="1">Uncharacterized protein</fullName>
    </submittedName>
</protein>
<comment type="caution">
    <text evidence="1">The sequence shown here is derived from an EMBL/GenBank/DDBJ whole genome shotgun (WGS) entry which is preliminary data.</text>
</comment>
<dbReference type="EMBL" id="JARKNE010000011">
    <property type="protein sequence ID" value="KAK5785951.1"/>
    <property type="molecule type" value="Genomic_DNA"/>
</dbReference>
<evidence type="ECO:0000313" key="2">
    <source>
        <dbReference type="Proteomes" id="UP001358586"/>
    </source>
</evidence>
<keyword evidence="2" id="KW-1185">Reference proteome</keyword>
<evidence type="ECO:0000313" key="1">
    <source>
        <dbReference type="EMBL" id="KAK5785951.1"/>
    </source>
</evidence>